<dbReference type="EMBL" id="CAJVQB010046868">
    <property type="protein sequence ID" value="CAG8833192.1"/>
    <property type="molecule type" value="Genomic_DNA"/>
</dbReference>
<reference evidence="5 6" key="1">
    <citation type="submission" date="2021-06" db="EMBL/GenBank/DDBJ databases">
        <authorList>
            <person name="Kallberg Y."/>
            <person name="Tangrot J."/>
            <person name="Rosling A."/>
        </authorList>
    </citation>
    <scope>NUCLEOTIDE SEQUENCE [LARGE SCALE GENOMIC DNA]</scope>
    <source>
        <strain evidence="5 6">120-4 pot B 10/14</strain>
    </source>
</reference>
<protein>
    <submittedName>
        <fullName evidence="5">39625_t:CDS:1</fullName>
    </submittedName>
</protein>
<comment type="subcellular location">
    <subcellularLocation>
        <location evidence="1">Host cell</location>
    </subcellularLocation>
    <subcellularLocation>
        <location evidence="2">Secreted</location>
    </subcellularLocation>
</comment>
<keyword evidence="6" id="KW-1185">Reference proteome</keyword>
<gene>
    <name evidence="5" type="ORF">GMARGA_LOCUS31429</name>
</gene>
<evidence type="ECO:0000313" key="5">
    <source>
        <dbReference type="EMBL" id="CAG8833192.1"/>
    </source>
</evidence>
<organism evidence="5 6">
    <name type="scientific">Gigaspora margarita</name>
    <dbReference type="NCBI Taxonomy" id="4874"/>
    <lineage>
        <taxon>Eukaryota</taxon>
        <taxon>Fungi</taxon>
        <taxon>Fungi incertae sedis</taxon>
        <taxon>Mucoromycota</taxon>
        <taxon>Glomeromycotina</taxon>
        <taxon>Glomeromycetes</taxon>
        <taxon>Diversisporales</taxon>
        <taxon>Gigasporaceae</taxon>
        <taxon>Gigaspora</taxon>
    </lineage>
</organism>
<feature type="non-terminal residue" evidence="5">
    <location>
        <position position="114"/>
    </location>
</feature>
<evidence type="ECO:0000259" key="4">
    <source>
        <dbReference type="Pfam" id="PF20147"/>
    </source>
</evidence>
<evidence type="ECO:0000313" key="6">
    <source>
        <dbReference type="Proteomes" id="UP000789901"/>
    </source>
</evidence>
<proteinExistence type="predicted"/>
<sequence>MSTITLRYLVQGLQRETPNIKDSLLVLHADYDVGMLKESICKNHDLVCENKDIILWKIDIPKNDKRIKQLETSLVEKVFDQKCEKLSDGEFIRDIFKSCPKKNHIHIIASIASI</sequence>
<accession>A0ABN7WKD5</accession>
<comment type="caution">
    <text evidence="5">The sequence shown here is derived from an EMBL/GenBank/DDBJ whole genome shotgun (WGS) entry which is preliminary data.</text>
</comment>
<dbReference type="Proteomes" id="UP000789901">
    <property type="component" value="Unassembled WGS sequence"/>
</dbReference>
<evidence type="ECO:0000256" key="2">
    <source>
        <dbReference type="ARBA" id="ARBA00004613"/>
    </source>
</evidence>
<keyword evidence="3" id="KW-0964">Secreted</keyword>
<evidence type="ECO:0000256" key="3">
    <source>
        <dbReference type="ARBA" id="ARBA00022525"/>
    </source>
</evidence>
<feature type="domain" description="Crinkler effector protein N-terminal" evidence="4">
    <location>
        <begin position="28"/>
        <end position="108"/>
    </location>
</feature>
<name>A0ABN7WKD5_GIGMA</name>
<dbReference type="InterPro" id="IPR045379">
    <property type="entry name" value="Crinkler_N"/>
</dbReference>
<dbReference type="Pfam" id="PF20147">
    <property type="entry name" value="Crinkler"/>
    <property type="match status" value="1"/>
</dbReference>
<evidence type="ECO:0000256" key="1">
    <source>
        <dbReference type="ARBA" id="ARBA00004340"/>
    </source>
</evidence>